<protein>
    <submittedName>
        <fullName evidence="1">Uncharacterized protein</fullName>
    </submittedName>
</protein>
<organism evidence="1 2">
    <name type="scientific">Variovorax terrae</name>
    <dbReference type="NCBI Taxonomy" id="2923278"/>
    <lineage>
        <taxon>Bacteria</taxon>
        <taxon>Pseudomonadati</taxon>
        <taxon>Pseudomonadota</taxon>
        <taxon>Betaproteobacteria</taxon>
        <taxon>Burkholderiales</taxon>
        <taxon>Comamonadaceae</taxon>
        <taxon>Variovorax</taxon>
    </lineage>
</organism>
<gene>
    <name evidence="1" type="ORF">MMF98_17405</name>
</gene>
<proteinExistence type="predicted"/>
<sequence>MSFLNQLKSQASALQDQQVAQQHNFAANLAQTERACKTVWYYLSDLAQQLNVIAPAGPRFTLDGKTPWPAMKLTGFRVDARRKQLGGQEVYDYVAMGWQIVPQQGAPVEGTVSVNFPPDLQRVETRLAHGGVKHERKEVRHPEKNSLLAIRFDYRTEARGSVSVTPDHERANLAFRLTNANGFDVVNVSWPAAQIQGAVLDELAKLIVAQPSRFA</sequence>
<dbReference type="EMBL" id="JALGBI010000002">
    <property type="protein sequence ID" value="MCJ0764993.1"/>
    <property type="molecule type" value="Genomic_DNA"/>
</dbReference>
<dbReference type="Proteomes" id="UP001139447">
    <property type="component" value="Unassembled WGS sequence"/>
</dbReference>
<evidence type="ECO:0000313" key="1">
    <source>
        <dbReference type="EMBL" id="MCJ0764993.1"/>
    </source>
</evidence>
<dbReference type="RefSeq" id="WP_243308002.1">
    <property type="nucleotide sequence ID" value="NZ_JALGBI010000002.1"/>
</dbReference>
<name>A0A9X1W341_9BURK</name>
<accession>A0A9X1W341</accession>
<reference evidence="1" key="1">
    <citation type="submission" date="2022-03" db="EMBL/GenBank/DDBJ databases">
        <authorList>
            <person name="Woo C.Y."/>
        </authorList>
    </citation>
    <scope>NUCLEOTIDE SEQUENCE</scope>
    <source>
        <strain evidence="1">CYS-02</strain>
    </source>
</reference>
<comment type="caution">
    <text evidence="1">The sequence shown here is derived from an EMBL/GenBank/DDBJ whole genome shotgun (WGS) entry which is preliminary data.</text>
</comment>
<dbReference type="AlphaFoldDB" id="A0A9X1W341"/>
<evidence type="ECO:0000313" key="2">
    <source>
        <dbReference type="Proteomes" id="UP001139447"/>
    </source>
</evidence>
<keyword evidence="2" id="KW-1185">Reference proteome</keyword>